<dbReference type="GO" id="GO:0000160">
    <property type="term" value="P:phosphorelay signal transduction system"/>
    <property type="evidence" value="ECO:0007669"/>
    <property type="project" value="InterPro"/>
</dbReference>
<evidence type="ECO:0000259" key="5">
    <source>
        <dbReference type="PROSITE" id="PS50110"/>
    </source>
</evidence>
<dbReference type="SMART" id="SM00421">
    <property type="entry name" value="HTH_LUXR"/>
    <property type="match status" value="1"/>
</dbReference>
<dbReference type="InterPro" id="IPR001789">
    <property type="entry name" value="Sig_transdc_resp-reg_receiver"/>
</dbReference>
<dbReference type="InterPro" id="IPR058245">
    <property type="entry name" value="NreC/VraR/RcsB-like_REC"/>
</dbReference>
<evidence type="ECO:0000313" key="6">
    <source>
        <dbReference type="EMBL" id="KYG75751.1"/>
    </source>
</evidence>
<accession>A0A150XAJ9</accession>
<dbReference type="SMART" id="SM00448">
    <property type="entry name" value="REC"/>
    <property type="match status" value="1"/>
</dbReference>
<dbReference type="EMBL" id="LRPC01000012">
    <property type="protein sequence ID" value="KYG75751.1"/>
    <property type="molecule type" value="Genomic_DNA"/>
</dbReference>
<evidence type="ECO:0008006" key="8">
    <source>
        <dbReference type="Google" id="ProtNLM"/>
    </source>
</evidence>
<dbReference type="RefSeq" id="WP_068219552.1">
    <property type="nucleotide sequence ID" value="NZ_LRPC01000012.1"/>
</dbReference>
<dbReference type="STRING" id="333140.AWW68_07905"/>
<gene>
    <name evidence="6" type="ORF">AWW68_07905</name>
</gene>
<dbReference type="AlphaFoldDB" id="A0A150XAJ9"/>
<dbReference type="InterPro" id="IPR011006">
    <property type="entry name" value="CheY-like_superfamily"/>
</dbReference>
<evidence type="ECO:0000256" key="2">
    <source>
        <dbReference type="ARBA" id="ARBA00023125"/>
    </source>
</evidence>
<evidence type="ECO:0000259" key="4">
    <source>
        <dbReference type="PROSITE" id="PS50043"/>
    </source>
</evidence>
<sequence length="215" mass="24078">MSEKVRILIVDDHTMIRVAIKNYFVNDDQIEIVEEAVNGEEALARLVDTQIDLVLTDISMPVMDGYELVGKIKLKYPELKVVALSMINESQQVKKMLETGVHGYILKNCDKEELKAGIIQVMNGEDYFSNSVAHEIVESLAKRKGAEGALVEIPLSQREKEVLRLMMKEYSNGEIANELSISTRTVDAHRRNLMEKTGSKGVVGLVIYAIEKGLV</sequence>
<keyword evidence="1 3" id="KW-0597">Phosphoprotein</keyword>
<dbReference type="Gene3D" id="3.40.50.2300">
    <property type="match status" value="1"/>
</dbReference>
<evidence type="ECO:0000313" key="7">
    <source>
        <dbReference type="Proteomes" id="UP000075606"/>
    </source>
</evidence>
<evidence type="ECO:0000256" key="1">
    <source>
        <dbReference type="ARBA" id="ARBA00022553"/>
    </source>
</evidence>
<dbReference type="CDD" id="cd06170">
    <property type="entry name" value="LuxR_C_like"/>
    <property type="match status" value="1"/>
</dbReference>
<dbReference type="PROSITE" id="PS50110">
    <property type="entry name" value="RESPONSE_REGULATORY"/>
    <property type="match status" value="1"/>
</dbReference>
<reference evidence="6 7" key="1">
    <citation type="submission" date="2016-01" db="EMBL/GenBank/DDBJ databases">
        <title>Genome sequencing of Roseivirga spongicola UST030701-084.</title>
        <authorList>
            <person name="Selvaratnam C."/>
            <person name="Thevarajoo S."/>
            <person name="Goh K.M."/>
            <person name="Ee R."/>
            <person name="Chan K.-G."/>
            <person name="Chong C.S."/>
        </authorList>
    </citation>
    <scope>NUCLEOTIDE SEQUENCE [LARGE SCALE GENOMIC DNA]</scope>
    <source>
        <strain evidence="6 7">UST030701-084</strain>
    </source>
</reference>
<dbReference type="CDD" id="cd17535">
    <property type="entry name" value="REC_NarL-like"/>
    <property type="match status" value="1"/>
</dbReference>
<keyword evidence="7" id="KW-1185">Reference proteome</keyword>
<dbReference type="Proteomes" id="UP000075606">
    <property type="component" value="Unassembled WGS sequence"/>
</dbReference>
<evidence type="ECO:0000256" key="3">
    <source>
        <dbReference type="PROSITE-ProRule" id="PRU00169"/>
    </source>
</evidence>
<dbReference type="InterPro" id="IPR000792">
    <property type="entry name" value="Tscrpt_reg_LuxR_C"/>
</dbReference>
<comment type="caution">
    <text evidence="6">The sequence shown here is derived from an EMBL/GenBank/DDBJ whole genome shotgun (WGS) entry which is preliminary data.</text>
</comment>
<feature type="domain" description="HTH luxR-type" evidence="4">
    <location>
        <begin position="153"/>
        <end position="213"/>
    </location>
</feature>
<dbReference type="Pfam" id="PF00072">
    <property type="entry name" value="Response_reg"/>
    <property type="match status" value="1"/>
</dbReference>
<dbReference type="OrthoDB" id="9797341at2"/>
<dbReference type="PANTHER" id="PTHR43214">
    <property type="entry name" value="TWO-COMPONENT RESPONSE REGULATOR"/>
    <property type="match status" value="1"/>
</dbReference>
<keyword evidence="2" id="KW-0238">DNA-binding</keyword>
<dbReference type="Pfam" id="PF00196">
    <property type="entry name" value="GerE"/>
    <property type="match status" value="1"/>
</dbReference>
<dbReference type="GO" id="GO:0003677">
    <property type="term" value="F:DNA binding"/>
    <property type="evidence" value="ECO:0007669"/>
    <property type="project" value="UniProtKB-KW"/>
</dbReference>
<dbReference type="GO" id="GO:0006355">
    <property type="term" value="P:regulation of DNA-templated transcription"/>
    <property type="evidence" value="ECO:0007669"/>
    <property type="project" value="InterPro"/>
</dbReference>
<dbReference type="PROSITE" id="PS50043">
    <property type="entry name" value="HTH_LUXR_2"/>
    <property type="match status" value="1"/>
</dbReference>
<feature type="domain" description="Response regulatory" evidence="5">
    <location>
        <begin position="6"/>
        <end position="122"/>
    </location>
</feature>
<dbReference type="PANTHER" id="PTHR43214:SF43">
    <property type="entry name" value="TWO-COMPONENT RESPONSE REGULATOR"/>
    <property type="match status" value="1"/>
</dbReference>
<dbReference type="InterPro" id="IPR016032">
    <property type="entry name" value="Sig_transdc_resp-reg_C-effctor"/>
</dbReference>
<dbReference type="PRINTS" id="PR00038">
    <property type="entry name" value="HTHLUXR"/>
</dbReference>
<feature type="modified residue" description="4-aspartylphosphate" evidence="3">
    <location>
        <position position="57"/>
    </location>
</feature>
<dbReference type="SUPFAM" id="SSF52172">
    <property type="entry name" value="CheY-like"/>
    <property type="match status" value="1"/>
</dbReference>
<proteinExistence type="predicted"/>
<dbReference type="InterPro" id="IPR039420">
    <property type="entry name" value="WalR-like"/>
</dbReference>
<dbReference type="SUPFAM" id="SSF46894">
    <property type="entry name" value="C-terminal effector domain of the bipartite response regulators"/>
    <property type="match status" value="1"/>
</dbReference>
<protein>
    <recommendedName>
        <fullName evidence="8">LuxR family transcriptional regulator</fullName>
    </recommendedName>
</protein>
<name>A0A150XAJ9_9BACT</name>
<organism evidence="6 7">
    <name type="scientific">Roseivirga spongicola</name>
    <dbReference type="NCBI Taxonomy" id="333140"/>
    <lineage>
        <taxon>Bacteria</taxon>
        <taxon>Pseudomonadati</taxon>
        <taxon>Bacteroidota</taxon>
        <taxon>Cytophagia</taxon>
        <taxon>Cytophagales</taxon>
        <taxon>Roseivirgaceae</taxon>
        <taxon>Roseivirga</taxon>
    </lineage>
</organism>